<feature type="non-terminal residue" evidence="2">
    <location>
        <position position="216"/>
    </location>
</feature>
<organism evidence="2 3">
    <name type="scientific">Triplophysa rosa</name>
    <name type="common">Cave loach</name>
    <dbReference type="NCBI Taxonomy" id="992332"/>
    <lineage>
        <taxon>Eukaryota</taxon>
        <taxon>Metazoa</taxon>
        <taxon>Chordata</taxon>
        <taxon>Craniata</taxon>
        <taxon>Vertebrata</taxon>
        <taxon>Euteleostomi</taxon>
        <taxon>Actinopterygii</taxon>
        <taxon>Neopterygii</taxon>
        <taxon>Teleostei</taxon>
        <taxon>Ostariophysi</taxon>
        <taxon>Cypriniformes</taxon>
        <taxon>Nemacheilidae</taxon>
        <taxon>Triplophysa</taxon>
    </lineage>
</organism>
<dbReference type="AlphaFoldDB" id="A0A9W7WAS1"/>
<evidence type="ECO:0000256" key="1">
    <source>
        <dbReference type="SAM" id="MobiDB-lite"/>
    </source>
</evidence>
<feature type="non-terminal residue" evidence="2">
    <location>
        <position position="1"/>
    </location>
</feature>
<protein>
    <submittedName>
        <fullName evidence="2">Claudin 5</fullName>
    </submittedName>
</protein>
<proteinExistence type="predicted"/>
<evidence type="ECO:0000313" key="2">
    <source>
        <dbReference type="EMBL" id="KAI7793291.1"/>
    </source>
</evidence>
<accession>A0A9W7WAS1</accession>
<dbReference type="Proteomes" id="UP001059041">
    <property type="component" value="Linkage Group LG22"/>
</dbReference>
<dbReference type="EMBL" id="JAFHDT010000022">
    <property type="protein sequence ID" value="KAI7793291.1"/>
    <property type="molecule type" value="Genomic_DNA"/>
</dbReference>
<gene>
    <name evidence="2" type="ORF">IRJ41_011074</name>
</gene>
<feature type="region of interest" description="Disordered" evidence="1">
    <location>
        <begin position="163"/>
        <end position="216"/>
    </location>
</feature>
<reference evidence="2" key="1">
    <citation type="submission" date="2021-02" db="EMBL/GenBank/DDBJ databases">
        <title>Comparative genomics reveals that relaxation of natural selection precedes convergent phenotypic evolution of cavefish.</title>
        <authorList>
            <person name="Peng Z."/>
        </authorList>
    </citation>
    <scope>NUCLEOTIDE SEQUENCE</scope>
    <source>
        <tissue evidence="2">Muscle</tissue>
    </source>
</reference>
<comment type="caution">
    <text evidence="2">The sequence shown here is derived from an EMBL/GenBank/DDBJ whole genome shotgun (WGS) entry which is preliminary data.</text>
</comment>
<name>A0A9W7WAS1_TRIRA</name>
<feature type="region of interest" description="Disordered" evidence="1">
    <location>
        <begin position="118"/>
        <end position="145"/>
    </location>
</feature>
<evidence type="ECO:0000313" key="3">
    <source>
        <dbReference type="Proteomes" id="UP001059041"/>
    </source>
</evidence>
<sequence length="216" mass="23926">SHVVSFIVVSIHCGGFCRNIFEGVRGIFIITSTRETQNGASEQKHGRCCPSDVERGTDLSLLRRRDQRIVKFGDDAIGHPAQGHQHEHACDDEHHPSCAHHFGLDGLFADAVGALRAREGDDQTDDARHRRDDRQSARRLEVNGQRQDRVVHLTLHLTGALHHARHPQTVPDGLRHHDVAVDEGGHFPHGQPAGHHHQQGPGDAQSQTEKLQARGD</sequence>
<feature type="compositionally biased region" description="Basic and acidic residues" evidence="1">
    <location>
        <begin position="173"/>
        <end position="186"/>
    </location>
</feature>
<keyword evidence="3" id="KW-1185">Reference proteome</keyword>